<evidence type="ECO:0000313" key="1">
    <source>
        <dbReference type="EMBL" id="CAG8827702.1"/>
    </source>
</evidence>
<gene>
    <name evidence="1" type="ORF">GMARGA_LOCUS29487</name>
</gene>
<organism evidence="1 2">
    <name type="scientific">Gigaspora margarita</name>
    <dbReference type="NCBI Taxonomy" id="4874"/>
    <lineage>
        <taxon>Eukaryota</taxon>
        <taxon>Fungi</taxon>
        <taxon>Fungi incertae sedis</taxon>
        <taxon>Mucoromycota</taxon>
        <taxon>Glomeromycotina</taxon>
        <taxon>Glomeromycetes</taxon>
        <taxon>Diversisporales</taxon>
        <taxon>Gigasporaceae</taxon>
        <taxon>Gigaspora</taxon>
    </lineage>
</organism>
<dbReference type="EMBL" id="CAJVQB010039782">
    <property type="protein sequence ID" value="CAG8827702.1"/>
    <property type="molecule type" value="Genomic_DNA"/>
</dbReference>
<name>A0ABN7WDI7_GIGMA</name>
<evidence type="ECO:0000313" key="2">
    <source>
        <dbReference type="Proteomes" id="UP000789901"/>
    </source>
</evidence>
<proteinExistence type="predicted"/>
<accession>A0ABN7WDI7</accession>
<dbReference type="Proteomes" id="UP000789901">
    <property type="component" value="Unassembled WGS sequence"/>
</dbReference>
<reference evidence="1 2" key="1">
    <citation type="submission" date="2021-06" db="EMBL/GenBank/DDBJ databases">
        <authorList>
            <person name="Kallberg Y."/>
            <person name="Tangrot J."/>
            <person name="Rosling A."/>
        </authorList>
    </citation>
    <scope>NUCLEOTIDE SEQUENCE [LARGE SCALE GENOMIC DNA]</scope>
    <source>
        <strain evidence="1 2">120-4 pot B 10/14</strain>
    </source>
</reference>
<protein>
    <submittedName>
        <fullName evidence="1">18681_t:CDS:1</fullName>
    </submittedName>
</protein>
<feature type="non-terminal residue" evidence="1">
    <location>
        <position position="1"/>
    </location>
</feature>
<keyword evidence="2" id="KW-1185">Reference proteome</keyword>
<comment type="caution">
    <text evidence="1">The sequence shown here is derived from an EMBL/GenBank/DDBJ whole genome shotgun (WGS) entry which is preliminary data.</text>
</comment>
<sequence>SYGIEIDIYINIIWGGVSLEYVDVLCCLRMIVIEEFLAYPS</sequence>